<dbReference type="Pfam" id="PF04909">
    <property type="entry name" value="Amidohydro_2"/>
    <property type="match status" value="1"/>
</dbReference>
<dbReference type="InterPro" id="IPR032466">
    <property type="entry name" value="Metal_Hydrolase"/>
</dbReference>
<feature type="domain" description="Amidohydrolase-related" evidence="2">
    <location>
        <begin position="3"/>
        <end position="325"/>
    </location>
</feature>
<evidence type="ECO:0000313" key="4">
    <source>
        <dbReference type="Proteomes" id="UP000037210"/>
    </source>
</evidence>
<evidence type="ECO:0000259" key="2">
    <source>
        <dbReference type="Pfam" id="PF04909"/>
    </source>
</evidence>
<dbReference type="AlphaFoldDB" id="A0A0M0BLP4"/>
<dbReference type="PANTHER" id="PTHR21240">
    <property type="entry name" value="2-AMINO-3-CARBOXYLMUCONATE-6-SEMIALDEHYDE DECARBOXYLASE"/>
    <property type="match status" value="1"/>
</dbReference>
<dbReference type="GO" id="GO:0005737">
    <property type="term" value="C:cytoplasm"/>
    <property type="evidence" value="ECO:0007669"/>
    <property type="project" value="TreeGrafter"/>
</dbReference>
<dbReference type="PANTHER" id="PTHR21240:SF28">
    <property type="entry name" value="ISO-OROTATE DECARBOXYLASE (EUROFUNG)"/>
    <property type="match status" value="1"/>
</dbReference>
<accession>A0A0M0BLP4</accession>
<sequence>MIIDFHNHFYPRAYIDELQRRKGYASVSRDEAGRLLIHYVGDYNIVVGPHINLEDRLEAMDRHGVDMQVLTLTTPAVEREPPERGMRLAELANDGFGDIIVRHPDRFTALAALPLQEPKAAAEELERAVEDRGLRGGTLMSNVNGQPLDGERLIPVYEKAVELDVPLYIHPTSPINHAAMGDYRLVPILGFGVDTALAVLRLVFGGVLERLPGLKLVASHLGGVLPYLRGRVEAGFEAYPECKANISESPSRYLRRLWMDSIIYDGDVLMSTYAFSGPDKIMLGSDFPHQIGDLEHAVDRIRRLDIGDEEKEKILGGNAAELLKL</sequence>
<dbReference type="GO" id="GO:0019748">
    <property type="term" value="P:secondary metabolic process"/>
    <property type="evidence" value="ECO:0007669"/>
    <property type="project" value="TreeGrafter"/>
</dbReference>
<dbReference type="Proteomes" id="UP000037210">
    <property type="component" value="Unassembled WGS sequence"/>
</dbReference>
<proteinExistence type="predicted"/>
<dbReference type="InterPro" id="IPR006680">
    <property type="entry name" value="Amidohydro-rel"/>
</dbReference>
<organism evidence="3 4">
    <name type="scientific">miscellaneous Crenarchaeota group-15 archaeon DG-45</name>
    <dbReference type="NCBI Taxonomy" id="1685127"/>
    <lineage>
        <taxon>Archaea</taxon>
        <taxon>Candidatus Bathyarchaeota</taxon>
        <taxon>MCG-15</taxon>
    </lineage>
</organism>
<dbReference type="InterPro" id="IPR032465">
    <property type="entry name" value="ACMSD"/>
</dbReference>
<dbReference type="SUPFAM" id="SSF51556">
    <property type="entry name" value="Metallo-dependent hydrolases"/>
    <property type="match status" value="1"/>
</dbReference>
<keyword evidence="1" id="KW-0456">Lyase</keyword>
<dbReference type="GO" id="GO:0016787">
    <property type="term" value="F:hydrolase activity"/>
    <property type="evidence" value="ECO:0007669"/>
    <property type="project" value="InterPro"/>
</dbReference>
<dbReference type="GO" id="GO:0016831">
    <property type="term" value="F:carboxy-lyase activity"/>
    <property type="evidence" value="ECO:0007669"/>
    <property type="project" value="InterPro"/>
</dbReference>
<reference evidence="3 4" key="1">
    <citation type="submission" date="2015-06" db="EMBL/GenBank/DDBJ databases">
        <title>New insights into the roles of widespread benthic archaea in carbon and nitrogen cycling.</title>
        <authorList>
            <person name="Lazar C.S."/>
            <person name="Baker B.J."/>
            <person name="Seitz K.W."/>
            <person name="Hyde A.S."/>
            <person name="Dick G.J."/>
            <person name="Hinrichs K.-U."/>
            <person name="Teske A.P."/>
        </authorList>
    </citation>
    <scope>NUCLEOTIDE SEQUENCE [LARGE SCALE GENOMIC DNA]</scope>
    <source>
        <strain evidence="3">DG-45</strain>
    </source>
</reference>
<comment type="caution">
    <text evidence="3">The sequence shown here is derived from an EMBL/GenBank/DDBJ whole genome shotgun (WGS) entry which is preliminary data.</text>
</comment>
<dbReference type="Gene3D" id="3.20.20.140">
    <property type="entry name" value="Metal-dependent hydrolases"/>
    <property type="match status" value="1"/>
</dbReference>
<gene>
    <name evidence="3" type="ORF">AC482_06930</name>
</gene>
<protein>
    <recommendedName>
        <fullName evidence="2">Amidohydrolase-related domain-containing protein</fullName>
    </recommendedName>
</protein>
<evidence type="ECO:0000256" key="1">
    <source>
        <dbReference type="ARBA" id="ARBA00023239"/>
    </source>
</evidence>
<evidence type="ECO:0000313" key="3">
    <source>
        <dbReference type="EMBL" id="KON29261.1"/>
    </source>
</evidence>
<name>A0A0M0BLP4_9ARCH</name>
<dbReference type="EMBL" id="LFWZ01000070">
    <property type="protein sequence ID" value="KON29261.1"/>
    <property type="molecule type" value="Genomic_DNA"/>
</dbReference>